<evidence type="ECO:0000313" key="3">
    <source>
        <dbReference type="EMBL" id="STR02858.1"/>
    </source>
</evidence>
<gene>
    <name evidence="3" type="primary">pspE</name>
    <name evidence="3" type="ORF">NCTC13336_01745</name>
</gene>
<dbReference type="PANTHER" id="PTHR43031:SF18">
    <property type="entry name" value="RHODANESE-RELATED SULFURTRANSFERASES"/>
    <property type="match status" value="1"/>
</dbReference>
<organism evidence="3 4">
    <name type="scientific">Kingella potus</name>
    <dbReference type="NCBI Taxonomy" id="265175"/>
    <lineage>
        <taxon>Bacteria</taxon>
        <taxon>Pseudomonadati</taxon>
        <taxon>Pseudomonadota</taxon>
        <taxon>Betaproteobacteria</taxon>
        <taxon>Neisseriales</taxon>
        <taxon>Neisseriaceae</taxon>
        <taxon>Kingella</taxon>
    </lineage>
</organism>
<dbReference type="EC" id="2.8.1.1" evidence="3"/>
<dbReference type="GO" id="GO:0004792">
    <property type="term" value="F:thiosulfate-cyanide sulfurtransferase activity"/>
    <property type="evidence" value="ECO:0007669"/>
    <property type="project" value="UniProtKB-EC"/>
</dbReference>
<dbReference type="InterPro" id="IPR036873">
    <property type="entry name" value="Rhodanese-like_dom_sf"/>
</dbReference>
<evidence type="ECO:0000259" key="2">
    <source>
        <dbReference type="PROSITE" id="PS50206"/>
    </source>
</evidence>
<protein>
    <submittedName>
        <fullName evidence="3">Thiosulfate sulfurtransferase PspE</fullName>
        <ecNumber evidence="3">2.8.1.1</ecNumber>
    </submittedName>
</protein>
<feature type="signal peptide" evidence="1">
    <location>
        <begin position="1"/>
        <end position="23"/>
    </location>
</feature>
<sequence length="124" mass="12994">MKKPFVSVLAAALLAAASVPVSALSLAPAAAQKAAPAARAEGVWIDVRSPEEYAAGHLSDAQNIPLEQLVARAAEVQPDKTAPVNLYCKSGRRAGLAKQMLEKLGYTNVRNQGGYQDLLAKGLK</sequence>
<dbReference type="PROSITE" id="PS50206">
    <property type="entry name" value="RHODANESE_3"/>
    <property type="match status" value="1"/>
</dbReference>
<keyword evidence="1" id="KW-0732">Signal</keyword>
<name>A0A377R1Q7_9NEIS</name>
<evidence type="ECO:0000313" key="4">
    <source>
        <dbReference type="Proteomes" id="UP000254293"/>
    </source>
</evidence>
<dbReference type="PANTHER" id="PTHR43031">
    <property type="entry name" value="FAD-DEPENDENT OXIDOREDUCTASE"/>
    <property type="match status" value="1"/>
</dbReference>
<proteinExistence type="predicted"/>
<dbReference type="EMBL" id="UGJJ01000002">
    <property type="protein sequence ID" value="STR02858.1"/>
    <property type="molecule type" value="Genomic_DNA"/>
</dbReference>
<dbReference type="OrthoDB" id="9814704at2"/>
<feature type="domain" description="Rhodanese" evidence="2">
    <location>
        <begin position="38"/>
        <end position="123"/>
    </location>
</feature>
<keyword evidence="3" id="KW-0808">Transferase</keyword>
<dbReference type="AlphaFoldDB" id="A0A377R1Q7"/>
<dbReference type="SMART" id="SM00450">
    <property type="entry name" value="RHOD"/>
    <property type="match status" value="1"/>
</dbReference>
<dbReference type="Pfam" id="PF00581">
    <property type="entry name" value="Rhodanese"/>
    <property type="match status" value="1"/>
</dbReference>
<accession>A0A377R1Q7</accession>
<feature type="chain" id="PRO_5016747384" evidence="1">
    <location>
        <begin position="24"/>
        <end position="124"/>
    </location>
</feature>
<dbReference type="InterPro" id="IPR050229">
    <property type="entry name" value="GlpE_sulfurtransferase"/>
</dbReference>
<dbReference type="Gene3D" id="3.40.250.10">
    <property type="entry name" value="Rhodanese-like domain"/>
    <property type="match status" value="1"/>
</dbReference>
<reference evidence="3 4" key="1">
    <citation type="submission" date="2018-06" db="EMBL/GenBank/DDBJ databases">
        <authorList>
            <consortium name="Pathogen Informatics"/>
            <person name="Doyle S."/>
        </authorList>
    </citation>
    <scope>NUCLEOTIDE SEQUENCE [LARGE SCALE GENOMIC DNA]</scope>
    <source>
        <strain evidence="3 4">NCTC13336</strain>
    </source>
</reference>
<keyword evidence="4" id="KW-1185">Reference proteome</keyword>
<dbReference type="Proteomes" id="UP000254293">
    <property type="component" value="Unassembled WGS sequence"/>
</dbReference>
<dbReference type="RefSeq" id="WP_115308734.1">
    <property type="nucleotide sequence ID" value="NZ_CP091516.1"/>
</dbReference>
<evidence type="ECO:0000256" key="1">
    <source>
        <dbReference type="SAM" id="SignalP"/>
    </source>
</evidence>
<dbReference type="SUPFAM" id="SSF52821">
    <property type="entry name" value="Rhodanese/Cell cycle control phosphatase"/>
    <property type="match status" value="1"/>
</dbReference>
<dbReference type="CDD" id="cd00158">
    <property type="entry name" value="RHOD"/>
    <property type="match status" value="1"/>
</dbReference>
<dbReference type="InterPro" id="IPR001763">
    <property type="entry name" value="Rhodanese-like_dom"/>
</dbReference>